<sequence length="90" mass="10107">MDRKMKYRAAYKLLAADNECHTTWPGNAGRFFSRVMVCYPGIVPALSRKFSRPNPPAKSQCGMSRLKVLAKAGAHHLRPLIKYDLVTTIS</sequence>
<accession>A0A6G8FBX4</accession>
<keyword evidence="1" id="KW-0614">Plasmid</keyword>
<geneLocation type="plasmid" evidence="1">
    <name>pHNLDL3-2</name>
</geneLocation>
<evidence type="ECO:0000313" key="1">
    <source>
        <dbReference type="EMBL" id="QIM13773.1"/>
    </source>
</evidence>
<name>A0A6G8FBX4_KLEPN</name>
<organism evidence="1">
    <name type="scientific">Klebsiella pneumoniae</name>
    <dbReference type="NCBI Taxonomy" id="573"/>
    <lineage>
        <taxon>Bacteria</taxon>
        <taxon>Pseudomonadati</taxon>
        <taxon>Pseudomonadota</taxon>
        <taxon>Gammaproteobacteria</taxon>
        <taxon>Enterobacterales</taxon>
        <taxon>Enterobacteriaceae</taxon>
        <taxon>Klebsiella/Raoultella group</taxon>
        <taxon>Klebsiella</taxon>
        <taxon>Klebsiella pneumoniae complex</taxon>
    </lineage>
</organism>
<dbReference type="EMBL" id="MN319465">
    <property type="protein sequence ID" value="QIM13773.1"/>
    <property type="molecule type" value="Genomic_DNA"/>
</dbReference>
<protein>
    <submittedName>
        <fullName evidence="1">Uncharacterized protein</fullName>
    </submittedName>
</protein>
<reference evidence="1" key="1">
    <citation type="submission" date="2019-08" db="EMBL/GenBank/DDBJ databases">
        <authorList>
            <person name="Lv L."/>
            <person name="Gao X."/>
            <person name="Liu J.-H."/>
        </authorList>
    </citation>
    <scope>NUCLEOTIDE SEQUENCE</scope>
    <source>
        <strain evidence="1">LDL3-2</strain>
        <plasmid evidence="1">pHNLDL3-2</plasmid>
    </source>
</reference>
<proteinExistence type="predicted"/>
<dbReference type="AlphaFoldDB" id="A0A6G8FBX4"/>